<name>A0A914RX18_PAREQ</name>
<evidence type="ECO:0000256" key="1">
    <source>
        <dbReference type="SAM" id="MobiDB-lite"/>
    </source>
</evidence>
<evidence type="ECO:0000313" key="3">
    <source>
        <dbReference type="WBParaSite" id="PEQ_0000656001-mRNA-1"/>
    </source>
</evidence>
<proteinExistence type="predicted"/>
<dbReference type="AlphaFoldDB" id="A0A914RX18"/>
<protein>
    <submittedName>
        <fullName evidence="3">Uncharacterized protein</fullName>
    </submittedName>
</protein>
<dbReference type="WBParaSite" id="PEQ_0000656001-mRNA-1">
    <property type="protein sequence ID" value="PEQ_0000656001-mRNA-1"/>
    <property type="gene ID" value="PEQ_0000656001"/>
</dbReference>
<feature type="compositionally biased region" description="Low complexity" evidence="1">
    <location>
        <begin position="7"/>
        <end position="23"/>
    </location>
</feature>
<sequence length="233" mass="25466">MRTGTPRSMSRTGRSATSSRAGSPEQGANGLNDTYKVAELSGDPNDTAAMQEGGKTRRFALDMTVGGCFVLFRFILSFDNDESLPKSELVEENLDVLQPFEPPVRQRLQPVPTPRRTESVSSITSLESSAGEVDKVVHSVASVSQATASTAIGQLQYLLTDQGTFRFVADRADAVVQAIVTQTSLIRSRHLNDVNALDEVNELVRTICHFLSSVGHFLNETLWSKLHIRLGFP</sequence>
<accession>A0A914RX18</accession>
<keyword evidence="2" id="KW-1185">Reference proteome</keyword>
<feature type="region of interest" description="Disordered" evidence="1">
    <location>
        <begin position="1"/>
        <end position="31"/>
    </location>
</feature>
<evidence type="ECO:0000313" key="2">
    <source>
        <dbReference type="Proteomes" id="UP000887564"/>
    </source>
</evidence>
<dbReference type="Proteomes" id="UP000887564">
    <property type="component" value="Unplaced"/>
</dbReference>
<organism evidence="2 3">
    <name type="scientific">Parascaris equorum</name>
    <name type="common">Equine roundworm</name>
    <dbReference type="NCBI Taxonomy" id="6256"/>
    <lineage>
        <taxon>Eukaryota</taxon>
        <taxon>Metazoa</taxon>
        <taxon>Ecdysozoa</taxon>
        <taxon>Nematoda</taxon>
        <taxon>Chromadorea</taxon>
        <taxon>Rhabditida</taxon>
        <taxon>Spirurina</taxon>
        <taxon>Ascaridomorpha</taxon>
        <taxon>Ascaridoidea</taxon>
        <taxon>Ascarididae</taxon>
        <taxon>Parascaris</taxon>
    </lineage>
</organism>
<reference evidence="3" key="1">
    <citation type="submission" date="2022-11" db="UniProtKB">
        <authorList>
            <consortium name="WormBaseParasite"/>
        </authorList>
    </citation>
    <scope>IDENTIFICATION</scope>
</reference>